<protein>
    <recommendedName>
        <fullName evidence="6">O-antigen ligase-related domain-containing protein</fullName>
    </recommendedName>
</protein>
<keyword evidence="3 5" id="KW-1133">Transmembrane helix</keyword>
<proteinExistence type="predicted"/>
<feature type="transmembrane region" description="Helical" evidence="5">
    <location>
        <begin position="172"/>
        <end position="192"/>
    </location>
</feature>
<gene>
    <name evidence="7" type="ORF">GCM10011386_22600</name>
</gene>
<feature type="transmembrane region" description="Helical" evidence="5">
    <location>
        <begin position="253"/>
        <end position="286"/>
    </location>
</feature>
<feature type="domain" description="O-antigen ligase-related" evidence="6">
    <location>
        <begin position="257"/>
        <end position="397"/>
    </location>
</feature>
<feature type="transmembrane region" description="Helical" evidence="5">
    <location>
        <begin position="32"/>
        <end position="50"/>
    </location>
</feature>
<comment type="caution">
    <text evidence="7">The sequence shown here is derived from an EMBL/GenBank/DDBJ whole genome shotgun (WGS) entry which is preliminary data.</text>
</comment>
<evidence type="ECO:0000256" key="4">
    <source>
        <dbReference type="ARBA" id="ARBA00023136"/>
    </source>
</evidence>
<comment type="subcellular location">
    <subcellularLocation>
        <location evidence="1">Membrane</location>
        <topology evidence="1">Multi-pass membrane protein</topology>
    </subcellularLocation>
</comment>
<dbReference type="Pfam" id="PF04932">
    <property type="entry name" value="Wzy_C"/>
    <property type="match status" value="1"/>
</dbReference>
<feature type="transmembrane region" description="Helical" evidence="5">
    <location>
        <begin position="57"/>
        <end position="75"/>
    </location>
</feature>
<dbReference type="EMBL" id="BMIK01000006">
    <property type="protein sequence ID" value="GGC30055.1"/>
    <property type="molecule type" value="Genomic_DNA"/>
</dbReference>
<feature type="transmembrane region" description="Helical" evidence="5">
    <location>
        <begin position="9"/>
        <end position="26"/>
    </location>
</feature>
<dbReference type="InterPro" id="IPR007016">
    <property type="entry name" value="O-antigen_ligase-rel_domated"/>
</dbReference>
<feature type="transmembrane region" description="Helical" evidence="5">
    <location>
        <begin position="346"/>
        <end position="365"/>
    </location>
</feature>
<evidence type="ECO:0000313" key="7">
    <source>
        <dbReference type="EMBL" id="GGC30055.1"/>
    </source>
</evidence>
<feature type="transmembrane region" description="Helical" evidence="5">
    <location>
        <begin position="81"/>
        <end position="100"/>
    </location>
</feature>
<dbReference type="PANTHER" id="PTHR37422:SF13">
    <property type="entry name" value="LIPOPOLYSACCHARIDE BIOSYNTHESIS PROTEIN PA4999-RELATED"/>
    <property type="match status" value="1"/>
</dbReference>
<feature type="transmembrane region" description="Helical" evidence="5">
    <location>
        <begin position="292"/>
        <end position="311"/>
    </location>
</feature>
<organism evidence="7 8">
    <name type="scientific">Parapedobacter defluvii</name>
    <dbReference type="NCBI Taxonomy" id="2045106"/>
    <lineage>
        <taxon>Bacteria</taxon>
        <taxon>Pseudomonadati</taxon>
        <taxon>Bacteroidota</taxon>
        <taxon>Sphingobacteriia</taxon>
        <taxon>Sphingobacteriales</taxon>
        <taxon>Sphingobacteriaceae</taxon>
        <taxon>Parapedobacter</taxon>
    </lineage>
</organism>
<dbReference type="PANTHER" id="PTHR37422">
    <property type="entry name" value="TEICHURONIC ACID BIOSYNTHESIS PROTEIN TUAE"/>
    <property type="match status" value="1"/>
</dbReference>
<evidence type="ECO:0000256" key="5">
    <source>
        <dbReference type="SAM" id="Phobius"/>
    </source>
</evidence>
<evidence type="ECO:0000259" key="6">
    <source>
        <dbReference type="Pfam" id="PF04932"/>
    </source>
</evidence>
<dbReference type="InterPro" id="IPR051533">
    <property type="entry name" value="WaaL-like"/>
</dbReference>
<accession>A0ABQ1LU56</accession>
<evidence type="ECO:0000256" key="2">
    <source>
        <dbReference type="ARBA" id="ARBA00022692"/>
    </source>
</evidence>
<dbReference type="Proteomes" id="UP000597338">
    <property type="component" value="Unassembled WGS sequence"/>
</dbReference>
<keyword evidence="8" id="KW-1185">Reference proteome</keyword>
<feature type="transmembrane region" description="Helical" evidence="5">
    <location>
        <begin position="142"/>
        <end position="160"/>
    </location>
</feature>
<evidence type="ECO:0000256" key="3">
    <source>
        <dbReference type="ARBA" id="ARBA00022989"/>
    </source>
</evidence>
<keyword evidence="4 5" id="KW-0472">Membrane</keyword>
<name>A0ABQ1LU56_9SPHI</name>
<feature type="transmembrane region" description="Helical" evidence="5">
    <location>
        <begin position="223"/>
        <end position="241"/>
    </location>
</feature>
<feature type="transmembrane region" description="Helical" evidence="5">
    <location>
        <begin position="385"/>
        <end position="403"/>
    </location>
</feature>
<evidence type="ECO:0000313" key="8">
    <source>
        <dbReference type="Proteomes" id="UP000597338"/>
    </source>
</evidence>
<reference evidence="8" key="1">
    <citation type="journal article" date="2019" name="Int. J. Syst. Evol. Microbiol.">
        <title>The Global Catalogue of Microorganisms (GCM) 10K type strain sequencing project: providing services to taxonomists for standard genome sequencing and annotation.</title>
        <authorList>
            <consortium name="The Broad Institute Genomics Platform"/>
            <consortium name="The Broad Institute Genome Sequencing Center for Infectious Disease"/>
            <person name="Wu L."/>
            <person name="Ma J."/>
        </authorList>
    </citation>
    <scope>NUCLEOTIDE SEQUENCE [LARGE SCALE GENOMIC DNA]</scope>
    <source>
        <strain evidence="8">CGMCC 1.15342</strain>
    </source>
</reference>
<keyword evidence="2 5" id="KW-0812">Transmembrane</keyword>
<evidence type="ECO:0000256" key="1">
    <source>
        <dbReference type="ARBA" id="ARBA00004141"/>
    </source>
</evidence>
<feature type="transmembrane region" description="Helical" evidence="5">
    <location>
        <begin position="112"/>
        <end position="130"/>
    </location>
</feature>
<sequence>MVNFVNNKHLVFGIIGIIIALSVSITTVTFGVLVPILLIGVVLATLYFFVVFKDPKIGFWVYVVYCFIVPFLLRHNDDIKFGNFIDILLFIPWIAILFSGRKYNLAKLNNDYVYLVGFWGVINILQLFNPQAVSIMGWLHEVRFTMLNWLLIAPLAFILLDTRKDLNNFLKLIIILSVISTIYGMKQLFLGVSAGEQAWLESGPKFTHVLFGQLRVFSFYTDAGQFGASQAHIGLIALILAFGPFKRWKKICLFICAGILLYGMLISGTRGALFALVSGGAAAIFLSKKFKIFIIGSLALLCFIAFLKYTTIGQGSYQIRRLRTALNPEDASLNVRFENQQKLRTILADLPFGGGVGVSGSNGTLYNPDKILSTIPPDSYWVKVWVMYGITGMTIWFIINMYLIGKCCGIVWRIRDDSLRVKLIALTSGSIGIFICSYGNEVINGFPSSVIVYLSWGLVIYSQKYIDDKQESAGTDSAEKNSSAVVTSTY</sequence>